<dbReference type="Pfam" id="PF21581">
    <property type="entry name" value="SCD"/>
    <property type="match status" value="1"/>
</dbReference>
<dbReference type="SUPFAM" id="SSF48371">
    <property type="entry name" value="ARM repeat"/>
    <property type="match status" value="1"/>
</dbReference>
<dbReference type="EMBL" id="LT598452">
    <property type="protein sequence ID" value="SCV01197.1"/>
    <property type="molecule type" value="Genomic_DNA"/>
</dbReference>
<dbReference type="OrthoDB" id="498590at2759"/>
<dbReference type="GO" id="GO:0007062">
    <property type="term" value="P:sister chromatid cohesion"/>
    <property type="evidence" value="ECO:0007669"/>
    <property type="project" value="UniProtKB-ARBA"/>
</dbReference>
<proteinExistence type="predicted"/>
<feature type="domain" description="SCD" evidence="2">
    <location>
        <begin position="347"/>
        <end position="439"/>
    </location>
</feature>
<evidence type="ECO:0000313" key="4">
    <source>
        <dbReference type="Proteomes" id="UP000189911"/>
    </source>
</evidence>
<gene>
    <name evidence="3" type="ORF">LANO_0F10616G</name>
</gene>
<evidence type="ECO:0000313" key="3">
    <source>
        <dbReference type="EMBL" id="SCV01197.1"/>
    </source>
</evidence>
<dbReference type="AlphaFoldDB" id="A0A1G4KAH2"/>
<accession>A0A1G4KAH2</accession>
<dbReference type="Gene3D" id="1.25.10.10">
    <property type="entry name" value="Leucine-rich Repeat Variant"/>
    <property type="match status" value="1"/>
</dbReference>
<dbReference type="Proteomes" id="UP000189911">
    <property type="component" value="Chromosome F"/>
</dbReference>
<dbReference type="GO" id="GO:0003682">
    <property type="term" value="F:chromatin binding"/>
    <property type="evidence" value="ECO:0007669"/>
    <property type="project" value="TreeGrafter"/>
</dbReference>
<feature type="region of interest" description="Disordered" evidence="1">
    <location>
        <begin position="1"/>
        <end position="99"/>
    </location>
</feature>
<reference evidence="4" key="1">
    <citation type="submission" date="2016-03" db="EMBL/GenBank/DDBJ databases">
        <authorList>
            <person name="Devillers Hugo."/>
        </authorList>
    </citation>
    <scope>NUCLEOTIDE SEQUENCE [LARGE SCALE GENOMIC DNA]</scope>
</reference>
<dbReference type="InterPro" id="IPR020839">
    <property type="entry name" value="SCD"/>
</dbReference>
<feature type="compositionally biased region" description="Basic and acidic residues" evidence="1">
    <location>
        <begin position="1"/>
        <end position="18"/>
    </location>
</feature>
<dbReference type="InterPro" id="IPR016024">
    <property type="entry name" value="ARM-type_fold"/>
</dbReference>
<dbReference type="InterPro" id="IPR013721">
    <property type="entry name" value="STAG"/>
</dbReference>
<dbReference type="PANTHER" id="PTHR11199">
    <property type="entry name" value="STROMAL ANTIGEN"/>
    <property type="match status" value="1"/>
</dbReference>
<dbReference type="Pfam" id="PF21767">
    <property type="entry name" value="SCC3_C"/>
    <property type="match status" value="1"/>
</dbReference>
<protein>
    <submittedName>
        <fullName evidence="3">LANO_0F10616g1_1</fullName>
    </submittedName>
</protein>
<evidence type="ECO:0000256" key="1">
    <source>
        <dbReference type="SAM" id="MobiDB-lite"/>
    </source>
</evidence>
<dbReference type="Pfam" id="PF08514">
    <property type="entry name" value="STAG"/>
    <property type="match status" value="1"/>
</dbReference>
<feature type="region of interest" description="Disordered" evidence="1">
    <location>
        <begin position="1048"/>
        <end position="1090"/>
    </location>
</feature>
<feature type="compositionally biased region" description="Acidic residues" evidence="1">
    <location>
        <begin position="34"/>
        <end position="46"/>
    </location>
</feature>
<dbReference type="InterPro" id="IPR039662">
    <property type="entry name" value="Cohesin_Scc3/SA"/>
</dbReference>
<feature type="compositionally biased region" description="Basic and acidic residues" evidence="1">
    <location>
        <begin position="71"/>
        <end position="83"/>
    </location>
</feature>
<organism evidence="3 4">
    <name type="scientific">Lachancea nothofagi CBS 11611</name>
    <dbReference type="NCBI Taxonomy" id="1266666"/>
    <lineage>
        <taxon>Eukaryota</taxon>
        <taxon>Fungi</taxon>
        <taxon>Dikarya</taxon>
        <taxon>Ascomycota</taxon>
        <taxon>Saccharomycotina</taxon>
        <taxon>Saccharomycetes</taxon>
        <taxon>Saccharomycetales</taxon>
        <taxon>Saccharomycetaceae</taxon>
        <taxon>Lachancea</taxon>
    </lineage>
</organism>
<dbReference type="InterPro" id="IPR048610">
    <property type="entry name" value="SCC3_C"/>
</dbReference>
<name>A0A1G4KAH2_9SACH</name>
<dbReference type="GO" id="GO:0008278">
    <property type="term" value="C:cohesin complex"/>
    <property type="evidence" value="ECO:0007669"/>
    <property type="project" value="TreeGrafter"/>
</dbReference>
<keyword evidence="4" id="KW-1185">Reference proteome</keyword>
<dbReference type="PROSITE" id="PS51425">
    <property type="entry name" value="SCD"/>
    <property type="match status" value="1"/>
</dbReference>
<dbReference type="InterPro" id="IPR011989">
    <property type="entry name" value="ARM-like"/>
</dbReference>
<dbReference type="GO" id="GO:0005634">
    <property type="term" value="C:nucleus"/>
    <property type="evidence" value="ECO:0007669"/>
    <property type="project" value="TreeGrafter"/>
</dbReference>
<dbReference type="PANTHER" id="PTHR11199:SF0">
    <property type="entry name" value="LD34181P-RELATED"/>
    <property type="match status" value="1"/>
</dbReference>
<evidence type="ECO:0000259" key="2">
    <source>
        <dbReference type="PROSITE" id="PS51425"/>
    </source>
</evidence>
<sequence length="1090" mass="125244">MSEVRRSTRIRDKSSKDDEEREQTDSMGLIHADEDIDIGTGSEDETDNNHAHRSVDDEDYQEPKAKKRKREQSDKPQGRETQHRSKRTRTPYSNLSKYSKKNSDAFLQMQQGFEPTELFQIMAHSEDYSIEELSNSWLESYSANRTQALQEFINFLLNCCGSLIQVQEHDVASNETANETVGEIQLLFQNQELHESYLLLSKTNKRRARYKPLYHNFTEFMHKLIEVANERGLLYEESVGSDSAGNENSSLILDLLTWLSSLSVSKIRCLRHVATLCMYSFQDYLTELSVDLENNYLVKLRRQLSMEEKKKRANPKTAEKLESTIVEIQESKSVVENSIDNIIKLAFVHRFKDVDEAIRADSMVHLAIWLENYPEYFMKVTFLKYFGWLLSDLSSTVRLQVLKVLLEVLKFDSKRSKHKVGNSAIRQFFERFKQRILEMCLKDIDMQVRITAIQVLTQVNSFGYLEDNEISKVSSLIFNYQRINTTSAARNAKLLSSVAKFFASVQKDKMDLVLESYTFPTKSKVLKSHDIVEVGFFMKTLIKSMSSYLSDLNDECTVQERTHLIFQAAEFLEPYFGNLIVSMCELLSFDGSLDGFADVEEEDNNGEKLLLLPTDENSTAQYVVVLSGLCNGGANEKNSKKAENTTRVLPHLAKLFTTLPLHSGVVMRYLFSIYTLFTFEEWVAAHLEPQFQKITDSIVKIFDRLQFTNDRDDIKRSSFAKLLQYHKNLGLPQINELWKNQVGQLRISLQIFLETKTDDFSESESDELFTNVFEMYVNKLVLLGKIVPLDITSDFLQLFFVKIVDKLPHVLNSLQKETIKEIDFRFITLVVTWNLQQWFNILQNSTDASPLSRSVLETVTNVINQLTHNLSIMGSCQTNELQTRLHINWKFCDTLCDCLTAFKMFELNIPDRDYDWQQAMVQTYAINVGSKLTQSFLDVFLYLEGLRAKELGVYLDRSEDEDVNLNSISDDTIDNVEQELIVYVVKLKGLMNLGLLDASGIESRIAMNKDVLGEEFVSVVDDTAFGSQSAPKRQLASANHEHQVFDQSIQSDQESDLGQEPSAHNDRPSLNASATILEEAEPREPSSQYL</sequence>
<dbReference type="GO" id="GO:0000785">
    <property type="term" value="C:chromatin"/>
    <property type="evidence" value="ECO:0007669"/>
    <property type="project" value="TreeGrafter"/>
</dbReference>